<gene>
    <name evidence="2" type="ORF">DFP89_10626</name>
</gene>
<accession>A0A368YZM4</accession>
<evidence type="ECO:0000313" key="2">
    <source>
        <dbReference type="EMBL" id="RCW85008.1"/>
    </source>
</evidence>
<feature type="transmembrane region" description="Helical" evidence="1">
    <location>
        <begin position="12"/>
        <end position="33"/>
    </location>
</feature>
<reference evidence="2 3" key="1">
    <citation type="submission" date="2018-07" db="EMBL/GenBank/DDBJ databases">
        <title>Genomic Encyclopedia of Type Strains, Phase III (KMG-III): the genomes of soil and plant-associated and newly described type strains.</title>
        <authorList>
            <person name="Whitman W."/>
        </authorList>
    </citation>
    <scope>NUCLEOTIDE SEQUENCE [LARGE SCALE GENOMIC DNA]</scope>
    <source>
        <strain evidence="2 3">CECT 8525</strain>
    </source>
</reference>
<protein>
    <submittedName>
        <fullName evidence="2">Uncharacterized protein</fullName>
    </submittedName>
</protein>
<proteinExistence type="predicted"/>
<keyword evidence="1" id="KW-0812">Transmembrane</keyword>
<sequence>MTDRPAAPMPWRAYGVAYLAGFGIAWFMANMTAISLVDPERPDGFVAAMMAAVAVMGGLSGLAAFQAISLGWRPAAGRDCGSGWSRLCWSLP</sequence>
<dbReference type="RefSeq" id="WP_147273284.1">
    <property type="nucleotide sequence ID" value="NZ_QPJL01000006.1"/>
</dbReference>
<evidence type="ECO:0000256" key="1">
    <source>
        <dbReference type="SAM" id="Phobius"/>
    </source>
</evidence>
<evidence type="ECO:0000313" key="3">
    <source>
        <dbReference type="Proteomes" id="UP000253345"/>
    </source>
</evidence>
<dbReference type="EMBL" id="QPJL01000006">
    <property type="protein sequence ID" value="RCW85008.1"/>
    <property type="molecule type" value="Genomic_DNA"/>
</dbReference>
<dbReference type="Proteomes" id="UP000253345">
    <property type="component" value="Unassembled WGS sequence"/>
</dbReference>
<keyword evidence="1" id="KW-1133">Transmembrane helix</keyword>
<feature type="transmembrane region" description="Helical" evidence="1">
    <location>
        <begin position="45"/>
        <end position="68"/>
    </location>
</feature>
<keyword evidence="1" id="KW-0472">Membrane</keyword>
<dbReference type="AlphaFoldDB" id="A0A368YZM4"/>
<organism evidence="2 3">
    <name type="scientific">Paracoccus lutimaris</name>
    <dbReference type="NCBI Taxonomy" id="1490030"/>
    <lineage>
        <taxon>Bacteria</taxon>
        <taxon>Pseudomonadati</taxon>
        <taxon>Pseudomonadota</taxon>
        <taxon>Alphaproteobacteria</taxon>
        <taxon>Rhodobacterales</taxon>
        <taxon>Paracoccaceae</taxon>
        <taxon>Paracoccus</taxon>
    </lineage>
</organism>
<keyword evidence="3" id="KW-1185">Reference proteome</keyword>
<name>A0A368YZM4_9RHOB</name>
<comment type="caution">
    <text evidence="2">The sequence shown here is derived from an EMBL/GenBank/DDBJ whole genome shotgun (WGS) entry which is preliminary data.</text>
</comment>